<dbReference type="Proteomes" id="UP001415857">
    <property type="component" value="Unassembled WGS sequence"/>
</dbReference>
<gene>
    <name evidence="2" type="ORF">L1049_002222</name>
</gene>
<evidence type="ECO:0000313" key="2">
    <source>
        <dbReference type="EMBL" id="KAK9271857.1"/>
    </source>
</evidence>
<organism evidence="2 3">
    <name type="scientific">Liquidambar formosana</name>
    <name type="common">Formosan gum</name>
    <dbReference type="NCBI Taxonomy" id="63359"/>
    <lineage>
        <taxon>Eukaryota</taxon>
        <taxon>Viridiplantae</taxon>
        <taxon>Streptophyta</taxon>
        <taxon>Embryophyta</taxon>
        <taxon>Tracheophyta</taxon>
        <taxon>Spermatophyta</taxon>
        <taxon>Magnoliopsida</taxon>
        <taxon>eudicotyledons</taxon>
        <taxon>Gunneridae</taxon>
        <taxon>Pentapetalae</taxon>
        <taxon>Saxifragales</taxon>
        <taxon>Altingiaceae</taxon>
        <taxon>Liquidambar</taxon>
    </lineage>
</organism>
<feature type="compositionally biased region" description="Polar residues" evidence="1">
    <location>
        <begin position="39"/>
        <end position="52"/>
    </location>
</feature>
<feature type="compositionally biased region" description="Low complexity" evidence="1">
    <location>
        <begin position="15"/>
        <end position="28"/>
    </location>
</feature>
<dbReference type="EMBL" id="JBBPBK010000013">
    <property type="protein sequence ID" value="KAK9271857.1"/>
    <property type="molecule type" value="Genomic_DNA"/>
</dbReference>
<protein>
    <submittedName>
        <fullName evidence="2">Uncharacterized protein</fullName>
    </submittedName>
</protein>
<name>A0AAP0R6H8_LIQFO</name>
<reference evidence="2 3" key="1">
    <citation type="journal article" date="2024" name="Plant J.">
        <title>Genome sequences and population genomics reveal climatic adaptation and genomic divergence between two closely related sweetgum species.</title>
        <authorList>
            <person name="Xu W.Q."/>
            <person name="Ren C.Q."/>
            <person name="Zhang X.Y."/>
            <person name="Comes H.P."/>
            <person name="Liu X.H."/>
            <person name="Li Y.G."/>
            <person name="Kettle C.J."/>
            <person name="Jalonen R."/>
            <person name="Gaisberger H."/>
            <person name="Ma Y.Z."/>
            <person name="Qiu Y.X."/>
        </authorList>
    </citation>
    <scope>NUCLEOTIDE SEQUENCE [LARGE SCALE GENOMIC DNA]</scope>
    <source>
        <strain evidence="2">Hangzhou</strain>
    </source>
</reference>
<sequence length="108" mass="11770">MASTSYRDDNNTIGSQVDSSSVLVTSLDPQKTKTRESSTENNLSKYTSEQSSSRIRLCTKCKCPGHDSRTCLWLKESSANISVDNQNQNQNFSCTASPCGTGDNIPPN</sequence>
<keyword evidence="3" id="KW-1185">Reference proteome</keyword>
<dbReference type="AlphaFoldDB" id="A0AAP0R6H8"/>
<evidence type="ECO:0000313" key="3">
    <source>
        <dbReference type="Proteomes" id="UP001415857"/>
    </source>
</evidence>
<accession>A0AAP0R6H8</accession>
<proteinExistence type="predicted"/>
<evidence type="ECO:0000256" key="1">
    <source>
        <dbReference type="SAM" id="MobiDB-lite"/>
    </source>
</evidence>
<comment type="caution">
    <text evidence="2">The sequence shown here is derived from an EMBL/GenBank/DDBJ whole genome shotgun (WGS) entry which is preliminary data.</text>
</comment>
<feature type="compositionally biased region" description="Basic and acidic residues" evidence="1">
    <location>
        <begin position="1"/>
        <end position="10"/>
    </location>
</feature>
<feature type="region of interest" description="Disordered" evidence="1">
    <location>
        <begin position="1"/>
        <end position="52"/>
    </location>
</feature>